<protein>
    <submittedName>
        <fullName evidence="1">Uncharacterized protein</fullName>
    </submittedName>
</protein>
<proteinExistence type="predicted"/>
<name>A0ACB8WQ84_9TELE</name>
<sequence length="2266" mass="254832">MWDGPGPGQGPRGGPPFRGDHRGEMFGGRDRPMPDFRGRDGMNMGPMGHMGPRPLDLPPMDMRRMDGPPIRGRDMDPRDMRDFPGPGRNSVDMGGRGMPPREPNSRFMDMRDRESFHYDMPPFNNPNMDGRRGFPMDRMERNDGFRDMRDRPPMGMADTDRYDMDIPPRERRMMDTDRRGGPPFNPRGGFDSDMDFRNRLGPSADFRGRDRSPLRFGNNDVPPTDRARSDMPSDVAGPPRSEFMGAEARERDYPDSSGSPLMDYRSGEEMTLAEEWKNRRKDKNTFLNMGKGMGGVPEPGFPVGFGRDVNVREPPPFQERGRSSVEFPGKDVGFPHGDHFPAMDLQSMGRKAPQDHPLPEISPLTGPLGRENENKHWLGERDPKHSQNKANHDERPPYLKEKNQPPHELQVPSDCFKGLKDVPHNQGPAREQDPGGLLITNVRSFKHQRNSFKESKPITPSKFSEAGSQDQDYRSASVEDKVSNTISIIGIPKTATMEQILGAFAVRDGVPMQGMKIKNVVPGYSYDTAYVEFLNLEDAVHFMESNKVAHPRHSTMAGSLKVGTRTTSMKYIQPDEREQSVHESDHNVPQLQEPQLPRPDAPLDELKTNLNGSKPKGPGEPLSHSQWQRSSDLTPEAWQQQVDQQLQQQETEQQSESWGNRNLPHHSSQKSDSVFKDSKTMIIKNVKPTTTVETILKALDPFAYLDERNVRLVKAKPPGAKCFCFVDMDSHEQVTRLVELLTKPRPLYIDGVRVYAEVAKPLKNQNFRRDFDKPNSSILGYPPEASMMGQQQQQQQQQQPFPPPPLYMQPLQPPAGVAAGMQGDLMMGSTNPALASDPNIGQVVGYGETPPVDPSYQIAGPHVPTESAEMTAAVDGSQAYVYGSETPDMTNYLYDATSGFYYDPETTLYYDPGSRYFYNAQTQEYMYWDAASKTYIPVPGGNPAETQPVTMTVEDQAILSNPAADAPLEMKKPSAPTLTGAAPAPAPVSAAISAPEPFPASTAALEKKDDDDSVKKDKDKDNKEEKPRSLAAVKIMKDMERWAKIQNRQKESVRAASPVLRSGMDDEKRQSKSADAGFAIFERKISGADDLFKKPLAPPKKDEKSKRPMGSLGLLASDYAAGSDEEIEEDKEEASKSSQGSQSEDKDNKLTDWKKMACLLCRRQFPNKDALIRHQQLSDLHKQNMEIHLKIRRSKKELEALENQEKEVSEINGLNAKEASRSPEQKRRKHHHQQTQHHSSWAGSSREMNKVSERPGLGAEPVPQRKKKEPVVWDHATYKQAVRKAMFARFKELERAFRRRERQREVDRGANYPSWTALSSRRVEPEQQSGDETEEEHSQQDSQMLRCAVSPQRREEEEEEGGLHLIATNGAMVIRSVLDPEHRGKEPTREPDSTVATTPPPLTPADEDPDISEVQDELIIMEQPVRMDKRGATVAHVVEQVVQSLETHRHCVNGASCLKREGSVSESRPLQLVCGVEVQAYCLTLISLSAPQLPDSPSSLLINRGTMLWDKLCWLLALLALSSGGLPPSNEALSAPRIFLSFKELKSTGTAHHFSFLLNSTDYRILRMDEDHDRMYVGSKDYILSLDLHDINKEPLIIHWPVAPQRKTECVLSGKDTNGECGNFIRLIEPWNRTHLYVCGTGAYNPICTYVDRGRRSQEYIFRLEPGKVDSGKGKCPYDPKLNSVSALINGELYAGVYIDFMGTDSAIFRTLGKQTAMRTDQYNSRWLNDPTFVHAHLIPDSAEKNDDKLYFFFREKASEMGQSPMTQSRIGRICLNDDGGHCCLVNKWSTFLKARLICSVPGADGIETHFDELRDVYIQPTQDTKNPVIYGVFSVSGSVFKGSAVCVYSMADIRMVFNGPFAHKEGPNYQWVAYTGKIPYPRPGTCPGGTFTPNMKSTKDYPDEVINFMRNHPTMYNAVYPVHKRPLVVRTNVDYEFTTIAVDQVAAADGSYEVLFLGTDRGSVQKVIVLPRDDLQTEELVLEEVEVFKVPTPITTMKISSKRQQLYVGSVLGVTHLALHRCDVYGEACADCCLARDPYCAWDGKSCSRYSSSQKRRSRRQDVKYGNPIRQCRGYNSNTNKNTLETVQYGVEGSTTFLECQARSPHMSLKWHLQKENSDRRKEIRSEGRILKTEQGLLIRSLQSSDSGIYQCTSTEKNFKHTLVKLQLVVLSSRTVNNVLVETGSPALPPLQSSAWTPSAGQYKDLLTILSQPEMGLINQYCQDYWQLGEGSLGDNKAKSLKELKEQKKPRNRRHHDEQITPAET</sequence>
<evidence type="ECO:0000313" key="2">
    <source>
        <dbReference type="Proteomes" id="UP000831701"/>
    </source>
</evidence>
<dbReference type="Proteomes" id="UP000831701">
    <property type="component" value="Chromosome 7"/>
</dbReference>
<gene>
    <name evidence="1" type="ORF">L3Q82_024794</name>
</gene>
<dbReference type="EMBL" id="CM041537">
    <property type="protein sequence ID" value="KAI3369992.1"/>
    <property type="molecule type" value="Genomic_DNA"/>
</dbReference>
<accession>A0ACB8WQ84</accession>
<organism evidence="1 2">
    <name type="scientific">Scortum barcoo</name>
    <name type="common">barcoo grunter</name>
    <dbReference type="NCBI Taxonomy" id="214431"/>
    <lineage>
        <taxon>Eukaryota</taxon>
        <taxon>Metazoa</taxon>
        <taxon>Chordata</taxon>
        <taxon>Craniata</taxon>
        <taxon>Vertebrata</taxon>
        <taxon>Euteleostomi</taxon>
        <taxon>Actinopterygii</taxon>
        <taxon>Neopterygii</taxon>
        <taxon>Teleostei</taxon>
        <taxon>Neoteleostei</taxon>
        <taxon>Acanthomorphata</taxon>
        <taxon>Eupercaria</taxon>
        <taxon>Centrarchiformes</taxon>
        <taxon>Terapontoidei</taxon>
        <taxon>Terapontidae</taxon>
        <taxon>Scortum</taxon>
    </lineage>
</organism>
<comment type="caution">
    <text evidence="1">The sequence shown here is derived from an EMBL/GenBank/DDBJ whole genome shotgun (WGS) entry which is preliminary data.</text>
</comment>
<evidence type="ECO:0000313" key="1">
    <source>
        <dbReference type="EMBL" id="KAI3369992.1"/>
    </source>
</evidence>
<keyword evidence="2" id="KW-1185">Reference proteome</keyword>
<reference evidence="1" key="1">
    <citation type="submission" date="2022-04" db="EMBL/GenBank/DDBJ databases">
        <title>Jade perch genome.</title>
        <authorList>
            <person name="Chao B."/>
        </authorList>
    </citation>
    <scope>NUCLEOTIDE SEQUENCE</scope>
    <source>
        <strain evidence="1">CB-2022</strain>
    </source>
</reference>